<sequence length="144" mass="16457">MLIGRVGLRPVEVDVTRGESVLKSVQDLWCRFTRQSNSQSLVDLSRQCHCLEGFVECSKDLSSMRQQSLPMRCEFDRPTSTGEQLNPEFVFEVGDAFRQGRSAHVQAARSPPEVKLFRDHCEVTEVANIHMSTVPSRNQLVQYW</sequence>
<proteinExistence type="predicted"/>
<gene>
    <name evidence="1" type="ORF">LK10_06980</name>
</gene>
<evidence type="ECO:0000313" key="2">
    <source>
        <dbReference type="Proteomes" id="UP000030982"/>
    </source>
</evidence>
<dbReference type="Proteomes" id="UP000030982">
    <property type="component" value="Unassembled WGS sequence"/>
</dbReference>
<protein>
    <submittedName>
        <fullName evidence="1">Uncharacterized protein</fullName>
    </submittedName>
</protein>
<comment type="caution">
    <text evidence="1">The sequence shown here is derived from an EMBL/GenBank/DDBJ whole genome shotgun (WGS) entry which is preliminary data.</text>
</comment>
<keyword evidence="2" id="KW-1185">Reference proteome</keyword>
<dbReference type="AlphaFoldDB" id="A0A0B2AKF6"/>
<evidence type="ECO:0000313" key="1">
    <source>
        <dbReference type="EMBL" id="KHL04100.1"/>
    </source>
</evidence>
<name>A0A0B2AKF6_9MICC</name>
<dbReference type="EMBL" id="JTDL01000085">
    <property type="protein sequence ID" value="KHL04100.1"/>
    <property type="molecule type" value="Genomic_DNA"/>
</dbReference>
<dbReference type="AntiFam" id="ANF00185">
    <property type="entry name" value="Shadow ORF (opposite ybhD)"/>
</dbReference>
<reference evidence="1 2" key="1">
    <citation type="submission" date="2014-09" db="EMBL/GenBank/DDBJ databases">
        <title>Genome sequence of Sinomonas sp. MUSC 117.</title>
        <authorList>
            <person name="Lee L.-H."/>
        </authorList>
    </citation>
    <scope>NUCLEOTIDE SEQUENCE [LARGE SCALE GENOMIC DNA]</scope>
    <source>
        <strain evidence="1 2">MUSC 117</strain>
    </source>
</reference>
<accession>A0A0B2AKF6</accession>
<organism evidence="1 2">
    <name type="scientific">Sinomonas humi</name>
    <dbReference type="NCBI Taxonomy" id="1338436"/>
    <lineage>
        <taxon>Bacteria</taxon>
        <taxon>Bacillati</taxon>
        <taxon>Actinomycetota</taxon>
        <taxon>Actinomycetes</taxon>
        <taxon>Micrococcales</taxon>
        <taxon>Micrococcaceae</taxon>
        <taxon>Sinomonas</taxon>
    </lineage>
</organism>